<dbReference type="EMBL" id="JAWSTH010000028">
    <property type="protein sequence ID" value="MDW5595174.1"/>
    <property type="molecule type" value="Genomic_DNA"/>
</dbReference>
<dbReference type="InterPro" id="IPR009057">
    <property type="entry name" value="Homeodomain-like_sf"/>
</dbReference>
<dbReference type="RefSeq" id="WP_318597511.1">
    <property type="nucleotide sequence ID" value="NZ_JAWSTH010000028.1"/>
</dbReference>
<proteinExistence type="predicted"/>
<dbReference type="SUPFAM" id="SSF46689">
    <property type="entry name" value="Homeodomain-like"/>
    <property type="match status" value="1"/>
</dbReference>
<accession>A0ABU4HSY9</accession>
<reference evidence="2 3" key="2">
    <citation type="submission" date="2023-10" db="EMBL/GenBank/DDBJ databases">
        <authorList>
            <person name="Han X.F."/>
        </authorList>
    </citation>
    <scope>NUCLEOTIDE SEQUENCE [LARGE SCALE GENOMIC DNA]</scope>
    <source>
        <strain evidence="2 3">KCTC 39840</strain>
    </source>
</reference>
<sequence>MLDGAQDPPGPEPLDAFRAARRAFLRSQRVDMTSIAEELGVSRVTLYRWVGNRAALLGEVMARLAIDTASAERQRTTGTGADALVSVATHLVQALMAFPPMQHLLRTEPDFALRVLTTAEGPTAARITEYWTREIDAEISAGRFAPALPTADLAYLIVRLSESFVYKEVIAGEPADPAHVERVFRMVLRAS</sequence>
<evidence type="ECO:0000259" key="1">
    <source>
        <dbReference type="Pfam" id="PF18598"/>
    </source>
</evidence>
<dbReference type="Pfam" id="PF18598">
    <property type="entry name" value="TetR_C_36"/>
    <property type="match status" value="1"/>
</dbReference>
<comment type="caution">
    <text evidence="2">The sequence shown here is derived from an EMBL/GenBank/DDBJ whole genome shotgun (WGS) entry which is preliminary data.</text>
</comment>
<dbReference type="InterPro" id="IPR041485">
    <property type="entry name" value="TetR_C_36"/>
</dbReference>
<keyword evidence="3" id="KW-1185">Reference proteome</keyword>
<evidence type="ECO:0000313" key="2">
    <source>
        <dbReference type="EMBL" id="MDW5595174.1"/>
    </source>
</evidence>
<name>A0ABU4HSY9_9ACTN</name>
<evidence type="ECO:0000313" key="3">
    <source>
        <dbReference type="Proteomes" id="UP001284601"/>
    </source>
</evidence>
<gene>
    <name evidence="2" type="ORF">R7226_12560</name>
</gene>
<protein>
    <submittedName>
        <fullName evidence="2">QsdR family transcriptional regulator</fullName>
    </submittedName>
</protein>
<dbReference type="Proteomes" id="UP001284601">
    <property type="component" value="Unassembled WGS sequence"/>
</dbReference>
<dbReference type="Gene3D" id="1.10.357.10">
    <property type="entry name" value="Tetracycline Repressor, domain 2"/>
    <property type="match status" value="1"/>
</dbReference>
<feature type="domain" description="QsdR TetR regulatory C-terminal" evidence="1">
    <location>
        <begin position="79"/>
        <end position="189"/>
    </location>
</feature>
<reference evidence="3" key="1">
    <citation type="submission" date="2023-07" db="EMBL/GenBank/DDBJ databases">
        <title>Conexibacter stalactiti sp. nov., isolated from stalactites in a lava cave and emended description of the genus Conexibacter.</title>
        <authorList>
            <person name="Lee S.D."/>
        </authorList>
    </citation>
    <scope>NUCLEOTIDE SEQUENCE [LARGE SCALE GENOMIC DNA]</scope>
    <source>
        <strain evidence="3">KCTC 39840</strain>
    </source>
</reference>
<organism evidence="2 3">
    <name type="scientific">Conexibacter stalactiti</name>
    <dbReference type="NCBI Taxonomy" id="1940611"/>
    <lineage>
        <taxon>Bacteria</taxon>
        <taxon>Bacillati</taxon>
        <taxon>Actinomycetota</taxon>
        <taxon>Thermoleophilia</taxon>
        <taxon>Solirubrobacterales</taxon>
        <taxon>Conexibacteraceae</taxon>
        <taxon>Conexibacter</taxon>
    </lineage>
</organism>